<dbReference type="PANTHER" id="PTHR44117">
    <property type="entry name" value="INTRAFLAGELLAR TRANSPORT PROTEIN 88 HOMOLOG"/>
    <property type="match status" value="1"/>
</dbReference>
<dbReference type="EMBL" id="KQ415793">
    <property type="protein sequence ID" value="KOG00478.1"/>
    <property type="molecule type" value="Genomic_DNA"/>
</dbReference>
<feature type="repeat" description="TPR" evidence="1">
    <location>
        <begin position="248"/>
        <end position="281"/>
    </location>
</feature>
<dbReference type="PROSITE" id="PS50005">
    <property type="entry name" value="TPR"/>
    <property type="match status" value="4"/>
</dbReference>
<dbReference type="GO" id="GO:0097730">
    <property type="term" value="C:non-motile cilium"/>
    <property type="evidence" value="ECO:0007669"/>
    <property type="project" value="TreeGrafter"/>
</dbReference>
<dbReference type="AlphaFoldDB" id="A0A0L8IG93"/>
<accession>A0A0L8IG93</accession>
<gene>
    <name evidence="3" type="ORF">OCBIM_22002563mg</name>
</gene>
<dbReference type="FunFam" id="1.25.40.10:FF:000283">
    <property type="entry name" value="Intraflagellar transport 88"/>
    <property type="match status" value="1"/>
</dbReference>
<evidence type="ECO:0000256" key="2">
    <source>
        <dbReference type="SAM" id="MobiDB-lite"/>
    </source>
</evidence>
<dbReference type="SMART" id="SM00671">
    <property type="entry name" value="SEL1"/>
    <property type="match status" value="4"/>
</dbReference>
<dbReference type="InterPro" id="IPR006597">
    <property type="entry name" value="Sel1-like"/>
</dbReference>
<feature type="repeat" description="TPR" evidence="1">
    <location>
        <begin position="499"/>
        <end position="532"/>
    </location>
</feature>
<feature type="repeat" description="TPR" evidence="1">
    <location>
        <begin position="635"/>
        <end position="668"/>
    </location>
</feature>
<protein>
    <submittedName>
        <fullName evidence="3">Uncharacterized protein</fullName>
    </submittedName>
</protein>
<dbReference type="Gene3D" id="1.25.40.10">
    <property type="entry name" value="Tetratricopeptide repeat domain"/>
    <property type="match status" value="2"/>
</dbReference>
<organism evidence="3">
    <name type="scientific">Octopus bimaculoides</name>
    <name type="common">California two-spotted octopus</name>
    <dbReference type="NCBI Taxonomy" id="37653"/>
    <lineage>
        <taxon>Eukaryota</taxon>
        <taxon>Metazoa</taxon>
        <taxon>Spiralia</taxon>
        <taxon>Lophotrochozoa</taxon>
        <taxon>Mollusca</taxon>
        <taxon>Cephalopoda</taxon>
        <taxon>Coleoidea</taxon>
        <taxon>Octopodiformes</taxon>
        <taxon>Octopoda</taxon>
        <taxon>Incirrata</taxon>
        <taxon>Octopodidae</taxon>
        <taxon>Octopus</taxon>
    </lineage>
</organism>
<dbReference type="Pfam" id="PF13424">
    <property type="entry name" value="TPR_12"/>
    <property type="match status" value="2"/>
</dbReference>
<sequence>MSNYNRLGILDQIHLAGEDEDDLYSGYNESNPIFDNEDLADDPNFQKAVLQTSHGRRAPQTGMVPRDTFSRKPIGTATWGGRSNLSSSFGRPIRTGISPQDGSARPMTAVRGAGYTSAGNRGATFDSTDPVLKGISPVSPLEKRTDEKPEEKMKYLEKKAYALIEESCFSTSRCDFPAALEKAKDAEKKEKAVVRLRKQVSQGEPINLDLTYSVLFNLASVYYACEMYTEALNTYNVIVKNKLFNNAGRLKVNIGNIYFKQQNYPKAIKFYRMALDQVQLSHKEMKMKIMQNIGISFVKMGKYEEAVGSFEHIMNESPSFKTGFNLILCHYALDDREKMKRSFEQLLNIDIKFDDEDKYQPGENNPYNQFVEVIKNDSLRQLEREKKYKAEKSIKTAAKIISPHIDNSFASGYDWCVQTVKQSRYSDLANDLEIDKAIMYLKQKDFKQAVETLKSFEKKDSKVASIAATNLSFLYFMEHDLTQAEKYADMAITGDRYSPSALVNKGNVLYSNKDYEKARDFYQEALQNDSSCVEALYNLGLSNKMLGRLEEALDCYYKLHAILRSSPQVMYQIADLNDQLDEKVQAKEWFMQLIGVVATDPDILCRLGQFYDNEEDKTSAFQYYFDSYRYFPSNIPVIEWLGLYYIESQFPEKAVQYFERAAIVQPNEIKWQLMVASCFRRSGNYQQALDTYRKVHKKFPDNVECLKFLTKISADLGLPDAQEYATKLKKAEKAKEIRDQRINSGRRGSGRHRDAREGSAGSERTGSGSSSRKSSGKVTQRMADRLGSGQRTGDVIEDGSSKSREIDATYTDPLGPQAERPKTAARRREVEDEFADEEIEDLLPE</sequence>
<feature type="region of interest" description="Disordered" evidence="2">
    <location>
        <begin position="52"/>
        <end position="91"/>
    </location>
</feature>
<dbReference type="GO" id="GO:0042073">
    <property type="term" value="P:intraciliary transport"/>
    <property type="evidence" value="ECO:0007669"/>
    <property type="project" value="TreeGrafter"/>
</dbReference>
<dbReference type="OrthoDB" id="1926212at2759"/>
<feature type="compositionally biased region" description="Low complexity" evidence="2">
    <location>
        <begin position="758"/>
        <end position="777"/>
    </location>
</feature>
<feature type="compositionally biased region" description="Basic and acidic residues" evidence="2">
    <location>
        <begin position="819"/>
        <end position="830"/>
    </location>
</feature>
<reference evidence="3" key="1">
    <citation type="submission" date="2015-07" db="EMBL/GenBank/DDBJ databases">
        <title>MeaNS - Measles Nucleotide Surveillance Program.</title>
        <authorList>
            <person name="Tran T."/>
            <person name="Druce J."/>
        </authorList>
    </citation>
    <scope>NUCLEOTIDE SEQUENCE</scope>
    <source>
        <strain evidence="3">UCB-OBI-ISO-001</strain>
        <tissue evidence="3">Gonad</tissue>
    </source>
</reference>
<dbReference type="GO" id="GO:0036064">
    <property type="term" value="C:ciliary basal body"/>
    <property type="evidence" value="ECO:0007669"/>
    <property type="project" value="TreeGrafter"/>
</dbReference>
<feature type="compositionally biased region" description="Acidic residues" evidence="2">
    <location>
        <begin position="831"/>
        <end position="845"/>
    </location>
</feature>
<dbReference type="GO" id="GO:1905515">
    <property type="term" value="P:non-motile cilium assembly"/>
    <property type="evidence" value="ECO:0007669"/>
    <property type="project" value="TreeGrafter"/>
</dbReference>
<dbReference type="SUPFAM" id="SSF81901">
    <property type="entry name" value="HCP-like"/>
    <property type="match status" value="1"/>
</dbReference>
<feature type="repeat" description="TPR" evidence="1">
    <location>
        <begin position="287"/>
        <end position="320"/>
    </location>
</feature>
<dbReference type="InterPro" id="IPR011990">
    <property type="entry name" value="TPR-like_helical_dom_sf"/>
</dbReference>
<dbReference type="FunFam" id="1.25.40.10:FF:000106">
    <property type="entry name" value="Intraflagellar transport 88 homolog (Chlamydomonas)"/>
    <property type="match status" value="1"/>
</dbReference>
<evidence type="ECO:0000313" key="3">
    <source>
        <dbReference type="EMBL" id="KOG00478.1"/>
    </source>
</evidence>
<keyword evidence="1" id="KW-0802">TPR repeat</keyword>
<name>A0A0L8IG93_OCTBM</name>
<dbReference type="GO" id="GO:0019894">
    <property type="term" value="F:kinesin binding"/>
    <property type="evidence" value="ECO:0007669"/>
    <property type="project" value="TreeGrafter"/>
</dbReference>
<dbReference type="PANTHER" id="PTHR44117:SF1">
    <property type="entry name" value="INTRAFLAGELLAR TRANSPORT PROTEIN 88 HOMOLOG"/>
    <property type="match status" value="1"/>
</dbReference>
<dbReference type="GO" id="GO:0097546">
    <property type="term" value="C:ciliary base"/>
    <property type="evidence" value="ECO:0007669"/>
    <property type="project" value="TreeGrafter"/>
</dbReference>
<proteinExistence type="predicted"/>
<evidence type="ECO:0000256" key="1">
    <source>
        <dbReference type="PROSITE-ProRule" id="PRU00339"/>
    </source>
</evidence>
<dbReference type="Pfam" id="PF13432">
    <property type="entry name" value="TPR_16"/>
    <property type="match status" value="1"/>
</dbReference>
<feature type="compositionally biased region" description="Basic and acidic residues" evidence="2">
    <location>
        <begin position="729"/>
        <end position="741"/>
    </location>
</feature>
<dbReference type="InterPro" id="IPR019734">
    <property type="entry name" value="TPR_rpt"/>
</dbReference>
<dbReference type="GO" id="GO:0005814">
    <property type="term" value="C:centriole"/>
    <property type="evidence" value="ECO:0007669"/>
    <property type="project" value="TreeGrafter"/>
</dbReference>
<dbReference type="STRING" id="37653.A0A0L8IG93"/>
<dbReference type="OMA" id="RIKIMHN"/>
<dbReference type="KEGG" id="obi:106867348"/>
<dbReference type="SUPFAM" id="SSF48452">
    <property type="entry name" value="TPR-like"/>
    <property type="match status" value="2"/>
</dbReference>
<feature type="region of interest" description="Disordered" evidence="2">
    <location>
        <begin position="729"/>
        <end position="845"/>
    </location>
</feature>
<dbReference type="SMART" id="SM00028">
    <property type="entry name" value="TPR"/>
    <property type="match status" value="9"/>
</dbReference>